<accession>A0A3Q0RGF5</accession>
<dbReference type="OMA" id="FEMASTH"/>
<dbReference type="Pfam" id="PF01529">
    <property type="entry name" value="DHHC"/>
    <property type="match status" value="1"/>
</dbReference>
<dbReference type="PANTHER" id="PTHR22883">
    <property type="entry name" value="ZINC FINGER DHHC DOMAIN CONTAINING PROTEIN"/>
    <property type="match status" value="1"/>
</dbReference>
<keyword evidence="2 7" id="KW-0808">Transferase</keyword>
<keyword evidence="11" id="KW-1185">Reference proteome</keyword>
<proteinExistence type="inferred from homology"/>
<dbReference type="Ensembl" id="ENSACIT00000009611.1">
    <property type="protein sequence ID" value="ENSACIP00000009332.1"/>
    <property type="gene ID" value="ENSACIG00000007311.1"/>
</dbReference>
<dbReference type="PANTHER" id="PTHR22883:SF8">
    <property type="entry name" value="PALMITOYLTRANSFERASE ZDHHC1"/>
    <property type="match status" value="1"/>
</dbReference>
<evidence type="ECO:0000256" key="1">
    <source>
        <dbReference type="ARBA" id="ARBA00004141"/>
    </source>
</evidence>
<evidence type="ECO:0000256" key="3">
    <source>
        <dbReference type="ARBA" id="ARBA00022692"/>
    </source>
</evidence>
<evidence type="ECO:0000256" key="7">
    <source>
        <dbReference type="RuleBase" id="RU079119"/>
    </source>
</evidence>
<evidence type="ECO:0000256" key="2">
    <source>
        <dbReference type="ARBA" id="ARBA00022679"/>
    </source>
</evidence>
<feature type="compositionally biased region" description="Basic residues" evidence="8">
    <location>
        <begin position="466"/>
        <end position="475"/>
    </location>
</feature>
<evidence type="ECO:0000256" key="8">
    <source>
        <dbReference type="SAM" id="MobiDB-lite"/>
    </source>
</evidence>
<comment type="similarity">
    <text evidence="7">Belongs to the DHHC palmitoyltransferase family.</text>
</comment>
<feature type="transmembrane region" description="Helical" evidence="7">
    <location>
        <begin position="230"/>
        <end position="259"/>
    </location>
</feature>
<comment type="subcellular location">
    <subcellularLocation>
        <location evidence="1">Membrane</location>
        <topology evidence="1">Multi-pass membrane protein</topology>
    </subcellularLocation>
</comment>
<dbReference type="AlphaFoldDB" id="A0A3Q0RGF5"/>
<feature type="transmembrane region" description="Helical" evidence="7">
    <location>
        <begin position="172"/>
        <end position="195"/>
    </location>
</feature>
<feature type="region of interest" description="Disordered" evidence="8">
    <location>
        <begin position="440"/>
        <end position="475"/>
    </location>
</feature>
<evidence type="ECO:0000313" key="11">
    <source>
        <dbReference type="Proteomes" id="UP000261340"/>
    </source>
</evidence>
<keyword evidence="6 7" id="KW-0012">Acyltransferase</keyword>
<protein>
    <recommendedName>
        <fullName evidence="7">Palmitoyltransferase</fullName>
        <ecNumber evidence="7">2.3.1.225</ecNumber>
    </recommendedName>
</protein>
<evidence type="ECO:0000313" key="10">
    <source>
        <dbReference type="Ensembl" id="ENSACIP00000009332.1"/>
    </source>
</evidence>
<feature type="domain" description="Palmitoyltransferase DHHC" evidence="9">
    <location>
        <begin position="121"/>
        <end position="271"/>
    </location>
</feature>
<feature type="transmembrane region" description="Helical" evidence="7">
    <location>
        <begin position="42"/>
        <end position="63"/>
    </location>
</feature>
<dbReference type="InterPro" id="IPR039859">
    <property type="entry name" value="PFA4/ZDH16/20/ERF2-like"/>
</dbReference>
<dbReference type="GO" id="GO:0005794">
    <property type="term" value="C:Golgi apparatus"/>
    <property type="evidence" value="ECO:0007669"/>
    <property type="project" value="TreeGrafter"/>
</dbReference>
<name>A0A3Q0RGF5_AMPCI</name>
<evidence type="ECO:0000259" key="9">
    <source>
        <dbReference type="Pfam" id="PF01529"/>
    </source>
</evidence>
<dbReference type="Proteomes" id="UP000261340">
    <property type="component" value="Unplaced"/>
</dbReference>
<keyword evidence="5 7" id="KW-0472">Membrane</keyword>
<dbReference type="InterPro" id="IPR001594">
    <property type="entry name" value="Palmitoyltrfase_DHHC"/>
</dbReference>
<evidence type="ECO:0000256" key="4">
    <source>
        <dbReference type="ARBA" id="ARBA00022989"/>
    </source>
</evidence>
<keyword evidence="3 7" id="KW-0812">Transmembrane</keyword>
<dbReference type="GeneTree" id="ENSGT00940000159191"/>
<dbReference type="PROSITE" id="PS50216">
    <property type="entry name" value="DHHC"/>
    <property type="match status" value="1"/>
</dbReference>
<dbReference type="STRING" id="61819.ENSACIP00000009332"/>
<sequence length="540" mass="59092">MDVCCRNPNRTAPVGEDGPRRADVPLCSRTNGWSWPPHPFQLLAWLLYIYFAVTAFGIFVPLLPGHWIPAGYICTGVMFVCHLFVHVMAVSIDPADCNVRTKSVRGPVPVFDRSKHAHVIENCHCYLCQVDVGPKSKHCSACNKCVANFDHHCRWLNNCVGSRNYKLFLHSVISALLGVCLVLVVASYVFIEFFLDPTKLRTDKHFLVRNETGVWFVFLPVAPLRSAAPVIPVLAAITIALGLLSSVLLCHLLCFHIYLMWNRLSTYEYIVRQRHRVDSTDSRKPGSVRETAVPSILKVTDCVTERRSLVWAGLSSWSESLSSAVEEAPPTVSTEMKAAHTHRHTQKKKKKVRKVPAEVTRERSEFLLFLFCLSPAEPSGVSTVSLGQRLPFPAFPLRASLPPLASTPGPVQAAAPPAEYHSDSAESLEEIPVALAKLGSSASGADGSTSSHRPVPAFPLPSPQPRTKRKAASSRAKHAVELRFEMATTQPPLVFVSRASGEVAELQEEGLSLGRRKAGPRLGPGSRPASRTSLGSGAPS</sequence>
<evidence type="ECO:0000256" key="5">
    <source>
        <dbReference type="ARBA" id="ARBA00023136"/>
    </source>
</evidence>
<organism evidence="10 11">
    <name type="scientific">Amphilophus citrinellus</name>
    <name type="common">Midas cichlid</name>
    <name type="synonym">Cichlasoma citrinellum</name>
    <dbReference type="NCBI Taxonomy" id="61819"/>
    <lineage>
        <taxon>Eukaryota</taxon>
        <taxon>Metazoa</taxon>
        <taxon>Chordata</taxon>
        <taxon>Craniata</taxon>
        <taxon>Vertebrata</taxon>
        <taxon>Euteleostomi</taxon>
        <taxon>Actinopterygii</taxon>
        <taxon>Neopterygii</taxon>
        <taxon>Teleostei</taxon>
        <taxon>Neoteleostei</taxon>
        <taxon>Acanthomorphata</taxon>
        <taxon>Ovalentaria</taxon>
        <taxon>Cichlomorphae</taxon>
        <taxon>Cichliformes</taxon>
        <taxon>Cichlidae</taxon>
        <taxon>New World cichlids</taxon>
        <taxon>Cichlasomatinae</taxon>
        <taxon>Heroini</taxon>
        <taxon>Amphilophus</taxon>
    </lineage>
</organism>
<dbReference type="GO" id="GO:0016020">
    <property type="term" value="C:membrane"/>
    <property type="evidence" value="ECO:0007669"/>
    <property type="project" value="UniProtKB-SubCell"/>
</dbReference>
<comment type="domain">
    <text evidence="7">The DHHC domain is required for palmitoyltransferase activity.</text>
</comment>
<dbReference type="GO" id="GO:0019706">
    <property type="term" value="F:protein-cysteine S-palmitoyltransferase activity"/>
    <property type="evidence" value="ECO:0007669"/>
    <property type="project" value="UniProtKB-EC"/>
</dbReference>
<dbReference type="EC" id="2.3.1.225" evidence="7"/>
<keyword evidence="4 7" id="KW-1133">Transmembrane helix</keyword>
<evidence type="ECO:0000256" key="6">
    <source>
        <dbReference type="ARBA" id="ARBA00023315"/>
    </source>
</evidence>
<feature type="compositionally biased region" description="Low complexity" evidence="8">
    <location>
        <begin position="440"/>
        <end position="451"/>
    </location>
</feature>
<feature type="compositionally biased region" description="Polar residues" evidence="8">
    <location>
        <begin position="529"/>
        <end position="540"/>
    </location>
</feature>
<dbReference type="GO" id="GO:0006612">
    <property type="term" value="P:protein targeting to membrane"/>
    <property type="evidence" value="ECO:0007669"/>
    <property type="project" value="TreeGrafter"/>
</dbReference>
<reference evidence="10" key="2">
    <citation type="submission" date="2025-09" db="UniProtKB">
        <authorList>
            <consortium name="Ensembl"/>
        </authorList>
    </citation>
    <scope>IDENTIFICATION</scope>
</reference>
<dbReference type="GO" id="GO:0005783">
    <property type="term" value="C:endoplasmic reticulum"/>
    <property type="evidence" value="ECO:0007669"/>
    <property type="project" value="TreeGrafter"/>
</dbReference>
<comment type="catalytic activity">
    <reaction evidence="7">
        <text>L-cysteinyl-[protein] + hexadecanoyl-CoA = S-hexadecanoyl-L-cysteinyl-[protein] + CoA</text>
        <dbReference type="Rhea" id="RHEA:36683"/>
        <dbReference type="Rhea" id="RHEA-COMP:10131"/>
        <dbReference type="Rhea" id="RHEA-COMP:11032"/>
        <dbReference type="ChEBI" id="CHEBI:29950"/>
        <dbReference type="ChEBI" id="CHEBI:57287"/>
        <dbReference type="ChEBI" id="CHEBI:57379"/>
        <dbReference type="ChEBI" id="CHEBI:74151"/>
        <dbReference type="EC" id="2.3.1.225"/>
    </reaction>
</comment>
<feature type="transmembrane region" description="Helical" evidence="7">
    <location>
        <begin position="70"/>
        <end position="92"/>
    </location>
</feature>
<feature type="region of interest" description="Disordered" evidence="8">
    <location>
        <begin position="507"/>
        <end position="540"/>
    </location>
</feature>
<reference evidence="10" key="1">
    <citation type="submission" date="2025-08" db="UniProtKB">
        <authorList>
            <consortium name="Ensembl"/>
        </authorList>
    </citation>
    <scope>IDENTIFICATION</scope>
</reference>